<name>A0AA39IZA8_9AGAR</name>
<proteinExistence type="predicted"/>
<comment type="caution">
    <text evidence="1">The sequence shown here is derived from an EMBL/GenBank/DDBJ whole genome shotgun (WGS) entry which is preliminary data.</text>
</comment>
<dbReference type="Proteomes" id="UP001175226">
    <property type="component" value="Unassembled WGS sequence"/>
</dbReference>
<gene>
    <name evidence="1" type="ORF">EV421DRAFT_1741713</name>
</gene>
<sequence length="106" mass="11377">MSLVGKGQISPGASFLAGLVYSRNPYATCWTAKKDRTVKKIPSLWRRPGESFVPVFIQPVLTHLSSSRGTVVGEHVYLLVASANEAGGTSNSKFARMKIAPMLAAL</sequence>
<evidence type="ECO:0000313" key="2">
    <source>
        <dbReference type="Proteomes" id="UP001175226"/>
    </source>
</evidence>
<reference evidence="1" key="1">
    <citation type="submission" date="2023-06" db="EMBL/GenBank/DDBJ databases">
        <authorList>
            <consortium name="Lawrence Berkeley National Laboratory"/>
            <person name="Ahrendt S."/>
            <person name="Sahu N."/>
            <person name="Indic B."/>
            <person name="Wong-Bajracharya J."/>
            <person name="Merenyi Z."/>
            <person name="Ke H.-M."/>
            <person name="Monk M."/>
            <person name="Kocsube S."/>
            <person name="Drula E."/>
            <person name="Lipzen A."/>
            <person name="Balint B."/>
            <person name="Henrissat B."/>
            <person name="Andreopoulos B."/>
            <person name="Martin F.M."/>
            <person name="Harder C.B."/>
            <person name="Rigling D."/>
            <person name="Ford K.L."/>
            <person name="Foster G.D."/>
            <person name="Pangilinan J."/>
            <person name="Papanicolaou A."/>
            <person name="Barry K."/>
            <person name="LaButti K."/>
            <person name="Viragh M."/>
            <person name="Koriabine M."/>
            <person name="Yan M."/>
            <person name="Riley R."/>
            <person name="Champramary S."/>
            <person name="Plett K.L."/>
            <person name="Tsai I.J."/>
            <person name="Slot J."/>
            <person name="Sipos G."/>
            <person name="Plett J."/>
            <person name="Nagy L.G."/>
            <person name="Grigoriev I.V."/>
        </authorList>
    </citation>
    <scope>NUCLEOTIDE SEQUENCE</scope>
    <source>
        <strain evidence="1">FPL87.14</strain>
    </source>
</reference>
<evidence type="ECO:0000313" key="1">
    <source>
        <dbReference type="EMBL" id="KAK0433266.1"/>
    </source>
</evidence>
<dbReference type="EMBL" id="JAUEPT010000083">
    <property type="protein sequence ID" value="KAK0433266.1"/>
    <property type="molecule type" value="Genomic_DNA"/>
</dbReference>
<keyword evidence="2" id="KW-1185">Reference proteome</keyword>
<accession>A0AA39IZA8</accession>
<organism evidence="1 2">
    <name type="scientific">Armillaria borealis</name>
    <dbReference type="NCBI Taxonomy" id="47425"/>
    <lineage>
        <taxon>Eukaryota</taxon>
        <taxon>Fungi</taxon>
        <taxon>Dikarya</taxon>
        <taxon>Basidiomycota</taxon>
        <taxon>Agaricomycotina</taxon>
        <taxon>Agaricomycetes</taxon>
        <taxon>Agaricomycetidae</taxon>
        <taxon>Agaricales</taxon>
        <taxon>Marasmiineae</taxon>
        <taxon>Physalacriaceae</taxon>
        <taxon>Armillaria</taxon>
    </lineage>
</organism>
<protein>
    <submittedName>
        <fullName evidence="1">Uncharacterized protein</fullName>
    </submittedName>
</protein>
<dbReference type="AlphaFoldDB" id="A0AA39IZA8"/>